<dbReference type="InterPro" id="IPR013431">
    <property type="entry name" value="Delta_60_rpt"/>
</dbReference>
<dbReference type="Gene3D" id="2.120.10.80">
    <property type="entry name" value="Kelch-type beta propeller"/>
    <property type="match status" value="1"/>
</dbReference>
<dbReference type="AlphaFoldDB" id="A0A839F1F4"/>
<dbReference type="InterPro" id="IPR015915">
    <property type="entry name" value="Kelch-typ_b-propeller"/>
</dbReference>
<feature type="chain" id="PRO_5033067188" description="Cortical protein marker for cell polarity" evidence="1">
    <location>
        <begin position="24"/>
        <end position="773"/>
    </location>
</feature>
<dbReference type="PANTHER" id="PTHR31778:SF2">
    <property type="entry name" value="BUD SITE SELECTION PROTEIN RAX2"/>
    <property type="match status" value="1"/>
</dbReference>
<name>A0A839F1F4_9GAMM</name>
<protein>
    <recommendedName>
        <fullName evidence="4">Cortical protein marker for cell polarity</fullName>
    </recommendedName>
</protein>
<dbReference type="EMBL" id="JACGXL010000005">
    <property type="protein sequence ID" value="MBA8888793.1"/>
    <property type="molecule type" value="Genomic_DNA"/>
</dbReference>
<dbReference type="InterPro" id="IPR011043">
    <property type="entry name" value="Gal_Oxase/kelch_b-propeller"/>
</dbReference>
<dbReference type="GO" id="GO:1902929">
    <property type="term" value="C:plasma membrane of growing cell tip"/>
    <property type="evidence" value="ECO:0007669"/>
    <property type="project" value="TreeGrafter"/>
</dbReference>
<proteinExistence type="predicted"/>
<dbReference type="PANTHER" id="PTHR31778">
    <property type="entry name" value="BUD SITE SELECTION PROTEIN RAX2"/>
    <property type="match status" value="1"/>
</dbReference>
<dbReference type="Pfam" id="PF17164">
    <property type="entry name" value="DUF5122"/>
    <property type="match status" value="1"/>
</dbReference>
<evidence type="ECO:0008006" key="4">
    <source>
        <dbReference type="Google" id="ProtNLM"/>
    </source>
</evidence>
<dbReference type="SUPFAM" id="SSF50965">
    <property type="entry name" value="Galactose oxidase, central domain"/>
    <property type="match status" value="1"/>
</dbReference>
<comment type="caution">
    <text evidence="2">The sequence shown here is derived from an EMBL/GenBank/DDBJ whole genome shotgun (WGS) entry which is preliminary data.</text>
</comment>
<sequence length="773" mass="77800">MRTHRFATSALTAVMLSVGFATTAATTRASLPIATVPSPAANAPADLRALAEARLPRIVAPNRVGGVAATRNPGSPLDTAPAGGVWHGFGGLPEGCGGTIGASTFAANGDLYVAGSFGICGDQPATSIARWNGSTWSALGSGTNSRIEAMVAIGNDIYVAGQISDAGGVPVSGVARWDGTQWHALGDGVSGFGGSYFVYALAASGNDLYVGGRFESAGGQPAASIARWNSVTQTWSTLGSGMTRVLGTASVRAISVYAGVVYAGGDFDHAGGVPANHVAAWDGNGWSQPGEGFDDDVYALAGWNGSVYAGGRMQASGLTPIAHLARFDGDDWVEIGGGVDGPVNALVGTLSGLFVGGDFDDAGGAPHENLALWNGSAFGDVGGGVQAGFGAVSTLAAGVVAVAVGGDFRQVGGSTPAHFIALWNGTWAALAAPAGQGLFASPLAAASYASEPCFGGFGEMHTGTGSIACWDGNAWAPLISAEIPAFTNALAASGNDLYIGGYFYPDPGSCCIRRWDGAIAHDLGEGTDSGPMSIFVDGTDVYASGWFGGAGGINVNNVAMWDGVAWHAFGAGIDSAPNAVAWYQGRLYATGYFTDVGGVPMNYIAAWNGSAWVDVAGGLDGQGMALAVSDGYLYVGGYFSHAGGVPANSIARWDGTQWSAVTTALGNGVTYMDIYPGFVTSLSASPRGLFVGGSFDKAGGARAVGVALVDGSGVHALGYGNNGIDASGYVSAITVRDDDVFIGGLFAHAGGWLSANVARFALVDDMVFANGFE</sequence>
<organism evidence="2 3">
    <name type="scientific">Dokdonella fugitiva</name>
    <dbReference type="NCBI Taxonomy" id="328517"/>
    <lineage>
        <taxon>Bacteria</taxon>
        <taxon>Pseudomonadati</taxon>
        <taxon>Pseudomonadota</taxon>
        <taxon>Gammaproteobacteria</taxon>
        <taxon>Lysobacterales</taxon>
        <taxon>Rhodanobacteraceae</taxon>
        <taxon>Dokdonella</taxon>
    </lineage>
</organism>
<keyword evidence="3" id="KW-1185">Reference proteome</keyword>
<dbReference type="SUPFAM" id="SSF63825">
    <property type="entry name" value="YWTD domain"/>
    <property type="match status" value="1"/>
</dbReference>
<reference evidence="2 3" key="1">
    <citation type="submission" date="2020-07" db="EMBL/GenBank/DDBJ databases">
        <title>Genomic Encyclopedia of Type Strains, Phase IV (KMG-V): Genome sequencing to study the core and pangenomes of soil and plant-associated prokaryotes.</title>
        <authorList>
            <person name="Whitman W."/>
        </authorList>
    </citation>
    <scope>NUCLEOTIDE SEQUENCE [LARGE SCALE GENOMIC DNA]</scope>
    <source>
        <strain evidence="2 3">RH2WT43</strain>
    </source>
</reference>
<feature type="signal peptide" evidence="1">
    <location>
        <begin position="1"/>
        <end position="23"/>
    </location>
</feature>
<evidence type="ECO:0000256" key="1">
    <source>
        <dbReference type="SAM" id="SignalP"/>
    </source>
</evidence>
<gene>
    <name evidence="2" type="ORF">FHW12_003029</name>
</gene>
<dbReference type="RefSeq" id="WP_182531842.1">
    <property type="nucleotide sequence ID" value="NZ_JACGXL010000005.1"/>
</dbReference>
<evidence type="ECO:0000313" key="2">
    <source>
        <dbReference type="EMBL" id="MBA8888793.1"/>
    </source>
</evidence>
<dbReference type="Proteomes" id="UP000550401">
    <property type="component" value="Unassembled WGS sequence"/>
</dbReference>
<accession>A0A839F1F4</accession>
<evidence type="ECO:0000313" key="3">
    <source>
        <dbReference type="Proteomes" id="UP000550401"/>
    </source>
</evidence>
<keyword evidence="1" id="KW-0732">Signal</keyword>